<reference evidence="2 3" key="1">
    <citation type="submission" date="2023-02" db="EMBL/GenBank/DDBJ databases">
        <title>Dictyobacter halimunensis sp. nov., a new member of the class Ktedonobacteria from forest soil in a geothermal area.</title>
        <authorList>
            <person name="Rachmania M.K."/>
            <person name="Ningsih F."/>
            <person name="Sakai Y."/>
            <person name="Yabe S."/>
            <person name="Yokota A."/>
            <person name="Sjamsuridzal W."/>
        </authorList>
    </citation>
    <scope>NUCLEOTIDE SEQUENCE [LARGE SCALE GENOMIC DNA]</scope>
    <source>
        <strain evidence="2 3">S3.2.2.5</strain>
    </source>
</reference>
<dbReference type="InterPro" id="IPR029058">
    <property type="entry name" value="AB_hydrolase_fold"/>
</dbReference>
<proteinExistence type="predicted"/>
<comment type="caution">
    <text evidence="2">The sequence shown here is derived from an EMBL/GenBank/DDBJ whole genome shotgun (WGS) entry which is preliminary data.</text>
</comment>
<dbReference type="RefSeq" id="WP_338257312.1">
    <property type="nucleotide sequence ID" value="NZ_BSRI01000002.1"/>
</dbReference>
<keyword evidence="3" id="KW-1185">Reference proteome</keyword>
<dbReference type="Pfam" id="PF00561">
    <property type="entry name" value="Abhydrolase_1"/>
    <property type="match status" value="1"/>
</dbReference>
<evidence type="ECO:0000313" key="2">
    <source>
        <dbReference type="EMBL" id="GLV60287.1"/>
    </source>
</evidence>
<dbReference type="PRINTS" id="PR00111">
    <property type="entry name" value="ABHYDROLASE"/>
</dbReference>
<dbReference type="PANTHER" id="PTHR42977:SF1">
    <property type="entry name" value="BLR6576 PROTEIN"/>
    <property type="match status" value="1"/>
</dbReference>
<keyword evidence="2" id="KW-0378">Hydrolase</keyword>
<protein>
    <submittedName>
        <fullName evidence="2">Alpha/beta hydrolase</fullName>
    </submittedName>
</protein>
<evidence type="ECO:0000259" key="1">
    <source>
        <dbReference type="Pfam" id="PF00561"/>
    </source>
</evidence>
<feature type="domain" description="AB hydrolase-1" evidence="1">
    <location>
        <begin position="28"/>
        <end position="270"/>
    </location>
</feature>
<dbReference type="InterPro" id="IPR000073">
    <property type="entry name" value="AB_hydrolase_1"/>
</dbReference>
<dbReference type="PANTHER" id="PTHR42977">
    <property type="entry name" value="HYDROLASE-RELATED"/>
    <property type="match status" value="1"/>
</dbReference>
<sequence length="302" mass="34171">MKNPVSYRTVQIDGLSIFYREAGPQDAPILLLLHGLPSSSRMFEPLLSRLADRYHLIAPDYPGFGHSDWPDHRQFAYTFDNITTVMEHFTEALGLDKYTLYMQDYGGPVGFRMALAHPERVQALIVQDAVAHDTGLGENWATRRAFWADRAAHEAALRTNLLSLATTRTRHVGNDPQPDRYDPDLWTDEFRFLNQPGQADIQSDLFYDYQSNVASYPKWQQWMRKTQPRLLVIWGKYELSFDASEPESYRRDVPQAEVHIVDGGHFALDTAADEIAQLVNGFLVASGLAPASPSPSTSTSPR</sequence>
<dbReference type="Gene3D" id="3.40.50.1820">
    <property type="entry name" value="alpha/beta hydrolase"/>
    <property type="match status" value="1"/>
</dbReference>
<gene>
    <name evidence="2" type="ORF">KDH_71070</name>
</gene>
<dbReference type="GO" id="GO:0016787">
    <property type="term" value="F:hydrolase activity"/>
    <property type="evidence" value="ECO:0007669"/>
    <property type="project" value="UniProtKB-KW"/>
</dbReference>
<organism evidence="2 3">
    <name type="scientific">Dictyobacter halimunensis</name>
    <dbReference type="NCBI Taxonomy" id="3026934"/>
    <lineage>
        <taxon>Bacteria</taxon>
        <taxon>Bacillati</taxon>
        <taxon>Chloroflexota</taxon>
        <taxon>Ktedonobacteria</taxon>
        <taxon>Ktedonobacterales</taxon>
        <taxon>Dictyobacteraceae</taxon>
        <taxon>Dictyobacter</taxon>
    </lineage>
</organism>
<dbReference type="Proteomes" id="UP001344906">
    <property type="component" value="Unassembled WGS sequence"/>
</dbReference>
<dbReference type="EMBL" id="BSRI01000002">
    <property type="protein sequence ID" value="GLV60287.1"/>
    <property type="molecule type" value="Genomic_DNA"/>
</dbReference>
<name>A0ABQ6G383_9CHLR</name>
<accession>A0ABQ6G383</accession>
<evidence type="ECO:0000313" key="3">
    <source>
        <dbReference type="Proteomes" id="UP001344906"/>
    </source>
</evidence>
<dbReference type="InterPro" id="IPR051340">
    <property type="entry name" value="Haloalkane_dehalogenase"/>
</dbReference>
<dbReference type="SUPFAM" id="SSF53474">
    <property type="entry name" value="alpha/beta-Hydrolases"/>
    <property type="match status" value="1"/>
</dbReference>